<dbReference type="Proteomes" id="UP000284842">
    <property type="component" value="Unassembled WGS sequence"/>
</dbReference>
<dbReference type="PANTHER" id="PTHR13379:SF0">
    <property type="entry name" value="UPF0415 PROTEIN C7ORF25"/>
    <property type="match status" value="1"/>
</dbReference>
<dbReference type="PANTHER" id="PTHR13379">
    <property type="entry name" value="UNCHARACTERIZED DUF1308"/>
    <property type="match status" value="1"/>
</dbReference>
<gene>
    <name evidence="2" type="ORF">CVT24_009928</name>
</gene>
<keyword evidence="3" id="KW-1185">Reference proteome</keyword>
<dbReference type="InParanoid" id="A0A409W435"/>
<evidence type="ECO:0000313" key="3">
    <source>
        <dbReference type="Proteomes" id="UP000284842"/>
    </source>
</evidence>
<sequence>MAIPESHLDLVNLRVRLQTISEVITQFQPLTPRPPIIDSSYEALGVTVNDTNKEGEINEKGTSWLHPEPIPGLRKLKEDIGIDLGVLEKFLDQPNSETLPPLSTNAPYVIAVWNEVLCAPQPVVDIFKTFLETPAGNAAEETAHIAKAKRVTGGKRHPPAAKVDVVADGGRRWIRVNTIKNSRLLSEFCEIDSYLADTDSEPEDELDQPAPTQLDNSVIRMARSLLTAAHANPVLVNGVQYTPNVTLRLTRLDPTALTSRGQPVDKRIGETIKLLEQLGVTVELGERSPTVIHDLEEKSMRTAQMRPTSQSSFSSGDFVPTININLDLSVLIALISDLTHAALPTTIEEANGRFVPPPEYREWKAKQRQMGGMSGKKTRRITDETISTPSPGESTPSPPPWSTLTAEALETDINDLPRDLFKHARSLTNQLLQEMGKGMLQELYDRIEAGIQDEAQRNGGLRPRVVFWTTREARDRCLGIVAKIGGVYERRRAKGLFQVSSLAEVSKAGWDQRCEKMDVDEAEKLYWLGSRFEKGFVPLLPMRIYEDDVVVDGPDGGTQPVDSETRSPFSRVLQKVCVDMLSEGPVPHPRSLPDNVVSTPPLASAAEANLGPSTVLPLDGFNPDVQIQRAKVTKANPRLTAHTVESMLRGAERGWTTLTANRTSVKTILKEVRAVGWQDNIDPDETEGGDGTASGKDVDAKLKAAIWVVDPRSLAEGMSIFATRN</sequence>
<feature type="compositionally biased region" description="Low complexity" evidence="1">
    <location>
        <begin position="385"/>
        <end position="395"/>
    </location>
</feature>
<protein>
    <recommendedName>
        <fullName evidence="4">DUF1308 domain-containing protein</fullName>
    </recommendedName>
</protein>
<dbReference type="OrthoDB" id="14527at2759"/>
<dbReference type="AlphaFoldDB" id="A0A409W435"/>
<evidence type="ECO:0000256" key="1">
    <source>
        <dbReference type="SAM" id="MobiDB-lite"/>
    </source>
</evidence>
<dbReference type="STRING" id="181874.A0A409W435"/>
<accession>A0A409W435</accession>
<comment type="caution">
    <text evidence="2">The sequence shown here is derived from an EMBL/GenBank/DDBJ whole genome shotgun (WGS) entry which is preliminary data.</text>
</comment>
<organism evidence="2 3">
    <name type="scientific">Panaeolus cyanescens</name>
    <dbReference type="NCBI Taxonomy" id="181874"/>
    <lineage>
        <taxon>Eukaryota</taxon>
        <taxon>Fungi</taxon>
        <taxon>Dikarya</taxon>
        <taxon>Basidiomycota</taxon>
        <taxon>Agaricomycotina</taxon>
        <taxon>Agaricomycetes</taxon>
        <taxon>Agaricomycetidae</taxon>
        <taxon>Agaricales</taxon>
        <taxon>Agaricineae</taxon>
        <taxon>Galeropsidaceae</taxon>
        <taxon>Panaeolus</taxon>
    </lineage>
</organism>
<reference evidence="2 3" key="1">
    <citation type="journal article" date="2018" name="Evol. Lett.">
        <title>Horizontal gene cluster transfer increased hallucinogenic mushroom diversity.</title>
        <authorList>
            <person name="Reynolds H.T."/>
            <person name="Vijayakumar V."/>
            <person name="Gluck-Thaler E."/>
            <person name="Korotkin H.B."/>
            <person name="Matheny P.B."/>
            <person name="Slot J.C."/>
        </authorList>
    </citation>
    <scope>NUCLEOTIDE SEQUENCE [LARGE SCALE GENOMIC DNA]</scope>
    <source>
        <strain evidence="2 3">2629</strain>
    </source>
</reference>
<proteinExistence type="predicted"/>
<evidence type="ECO:0008006" key="4">
    <source>
        <dbReference type="Google" id="ProtNLM"/>
    </source>
</evidence>
<evidence type="ECO:0000313" key="2">
    <source>
        <dbReference type="EMBL" id="PPQ73273.1"/>
    </source>
</evidence>
<name>A0A409W435_9AGAR</name>
<dbReference type="EMBL" id="NHTK01005826">
    <property type="protein sequence ID" value="PPQ73273.1"/>
    <property type="molecule type" value="Genomic_DNA"/>
</dbReference>
<feature type="region of interest" description="Disordered" evidence="1">
    <location>
        <begin position="365"/>
        <end position="402"/>
    </location>
</feature>